<keyword evidence="2" id="KW-0472">Membrane</keyword>
<feature type="region of interest" description="Disordered" evidence="1">
    <location>
        <begin position="169"/>
        <end position="190"/>
    </location>
</feature>
<dbReference type="AlphaFoldDB" id="A0A2V1ED65"/>
<evidence type="ECO:0000256" key="2">
    <source>
        <dbReference type="SAM" id="Phobius"/>
    </source>
</evidence>
<keyword evidence="2" id="KW-0812">Transmembrane</keyword>
<organism evidence="3 4">
    <name type="scientific">Periconia macrospinosa</name>
    <dbReference type="NCBI Taxonomy" id="97972"/>
    <lineage>
        <taxon>Eukaryota</taxon>
        <taxon>Fungi</taxon>
        <taxon>Dikarya</taxon>
        <taxon>Ascomycota</taxon>
        <taxon>Pezizomycotina</taxon>
        <taxon>Dothideomycetes</taxon>
        <taxon>Pleosporomycetidae</taxon>
        <taxon>Pleosporales</taxon>
        <taxon>Massarineae</taxon>
        <taxon>Periconiaceae</taxon>
        <taxon>Periconia</taxon>
    </lineage>
</organism>
<keyword evidence="2" id="KW-1133">Transmembrane helix</keyword>
<accession>A0A2V1ED65</accession>
<dbReference type="EMBL" id="KZ805303">
    <property type="protein sequence ID" value="PVI07624.1"/>
    <property type="molecule type" value="Genomic_DNA"/>
</dbReference>
<feature type="compositionally biased region" description="Basic and acidic residues" evidence="1">
    <location>
        <begin position="179"/>
        <end position="190"/>
    </location>
</feature>
<name>A0A2V1ED65_9PLEO</name>
<reference evidence="3 4" key="1">
    <citation type="journal article" date="2018" name="Sci. Rep.">
        <title>Comparative genomics provides insights into the lifestyle and reveals functional heterogeneity of dark septate endophytic fungi.</title>
        <authorList>
            <person name="Knapp D.G."/>
            <person name="Nemeth J.B."/>
            <person name="Barry K."/>
            <person name="Hainaut M."/>
            <person name="Henrissat B."/>
            <person name="Johnson J."/>
            <person name="Kuo A."/>
            <person name="Lim J.H.P."/>
            <person name="Lipzen A."/>
            <person name="Nolan M."/>
            <person name="Ohm R.A."/>
            <person name="Tamas L."/>
            <person name="Grigoriev I.V."/>
            <person name="Spatafora J.W."/>
            <person name="Nagy L.G."/>
            <person name="Kovacs G.M."/>
        </authorList>
    </citation>
    <scope>NUCLEOTIDE SEQUENCE [LARGE SCALE GENOMIC DNA]</scope>
    <source>
        <strain evidence="3 4">DSE2036</strain>
    </source>
</reference>
<dbReference type="Proteomes" id="UP000244855">
    <property type="component" value="Unassembled WGS sequence"/>
</dbReference>
<gene>
    <name evidence="3" type="ORF">DM02DRAFT_285486</name>
</gene>
<evidence type="ECO:0000256" key="1">
    <source>
        <dbReference type="SAM" id="MobiDB-lite"/>
    </source>
</evidence>
<keyword evidence="4" id="KW-1185">Reference proteome</keyword>
<feature type="transmembrane region" description="Helical" evidence="2">
    <location>
        <begin position="20"/>
        <end position="46"/>
    </location>
</feature>
<proteinExistence type="predicted"/>
<sequence length="242" mass="27457">MDAGNLGVPRVLGARMEMGLFFWFEVGRFGFFLFFSFSFFTGFAAVGFCHESRGWWELGVAFASRGEGRWVGGRGELDSGWGCVYIVYWMRHVVDMYYNLDNQVARLGYEEWAELKRVRGHEWCYAAWPVASCNGVSCRWREWNVTKHWNLGHASTSARVSARGTWGAGPGDEWSLKQPDGRVPEGQRRAGKRAEEAVMAMCMWWTGSCAWRPWRLGLGNAGVEVGVARGRVESSREGDRKV</sequence>
<evidence type="ECO:0000313" key="3">
    <source>
        <dbReference type="EMBL" id="PVI07624.1"/>
    </source>
</evidence>
<protein>
    <submittedName>
        <fullName evidence="3">Uncharacterized protein</fullName>
    </submittedName>
</protein>
<evidence type="ECO:0000313" key="4">
    <source>
        <dbReference type="Proteomes" id="UP000244855"/>
    </source>
</evidence>